<dbReference type="EMBL" id="JAYWIO010000002">
    <property type="protein sequence ID" value="KAK7282282.1"/>
    <property type="molecule type" value="Genomic_DNA"/>
</dbReference>
<evidence type="ECO:0008006" key="3">
    <source>
        <dbReference type="Google" id="ProtNLM"/>
    </source>
</evidence>
<name>A0AAN9FTE6_CROPI</name>
<dbReference type="AlphaFoldDB" id="A0AAN9FTE6"/>
<reference evidence="1 2" key="1">
    <citation type="submission" date="2024-01" db="EMBL/GenBank/DDBJ databases">
        <title>The genomes of 5 underutilized Papilionoideae crops provide insights into root nodulation and disease resistanc.</title>
        <authorList>
            <person name="Yuan L."/>
        </authorList>
    </citation>
    <scope>NUCLEOTIDE SEQUENCE [LARGE SCALE GENOMIC DNA]</scope>
    <source>
        <strain evidence="1">ZHUSHIDOU_FW_LH</strain>
        <tissue evidence="1">Leaf</tissue>
    </source>
</reference>
<dbReference type="Proteomes" id="UP001372338">
    <property type="component" value="Unassembled WGS sequence"/>
</dbReference>
<evidence type="ECO:0000313" key="2">
    <source>
        <dbReference type="Proteomes" id="UP001372338"/>
    </source>
</evidence>
<gene>
    <name evidence="1" type="ORF">RIF29_10933</name>
</gene>
<keyword evidence="2" id="KW-1185">Reference proteome</keyword>
<organism evidence="1 2">
    <name type="scientific">Crotalaria pallida</name>
    <name type="common">Smooth rattlebox</name>
    <name type="synonym">Crotalaria striata</name>
    <dbReference type="NCBI Taxonomy" id="3830"/>
    <lineage>
        <taxon>Eukaryota</taxon>
        <taxon>Viridiplantae</taxon>
        <taxon>Streptophyta</taxon>
        <taxon>Embryophyta</taxon>
        <taxon>Tracheophyta</taxon>
        <taxon>Spermatophyta</taxon>
        <taxon>Magnoliopsida</taxon>
        <taxon>eudicotyledons</taxon>
        <taxon>Gunneridae</taxon>
        <taxon>Pentapetalae</taxon>
        <taxon>rosids</taxon>
        <taxon>fabids</taxon>
        <taxon>Fabales</taxon>
        <taxon>Fabaceae</taxon>
        <taxon>Papilionoideae</taxon>
        <taxon>50 kb inversion clade</taxon>
        <taxon>genistoids sensu lato</taxon>
        <taxon>core genistoids</taxon>
        <taxon>Crotalarieae</taxon>
        <taxon>Crotalaria</taxon>
    </lineage>
</organism>
<protein>
    <recommendedName>
        <fullName evidence="3">Reverse transcriptase zinc-binding domain-containing protein</fullName>
    </recommendedName>
</protein>
<accession>A0AAN9FTE6</accession>
<sequence length="179" mass="20238">MTWRGLSRACMKVYGNLFWILGNGVRIRFWLDPWLPGKPALINFPGVSVPHWEREYTVSNYSTNGAWRWDLLEAYLPQEIINILAAMMPPVMDQDADSIVLLSSRFSISASSSPPVLRSSMVAPIHGLFIRSSLPPLCSRSPSPLLRRFSDRRWQPHRSTAIATDPLNLTAIALDLLLH</sequence>
<proteinExistence type="predicted"/>
<evidence type="ECO:0000313" key="1">
    <source>
        <dbReference type="EMBL" id="KAK7282282.1"/>
    </source>
</evidence>
<comment type="caution">
    <text evidence="1">The sequence shown here is derived from an EMBL/GenBank/DDBJ whole genome shotgun (WGS) entry which is preliminary data.</text>
</comment>